<organism evidence="3 4">
    <name type="scientific">Pseudocercospora musae</name>
    <dbReference type="NCBI Taxonomy" id="113226"/>
    <lineage>
        <taxon>Eukaryota</taxon>
        <taxon>Fungi</taxon>
        <taxon>Dikarya</taxon>
        <taxon>Ascomycota</taxon>
        <taxon>Pezizomycotina</taxon>
        <taxon>Dothideomycetes</taxon>
        <taxon>Dothideomycetidae</taxon>
        <taxon>Mycosphaerellales</taxon>
        <taxon>Mycosphaerellaceae</taxon>
        <taxon>Pseudocercospora</taxon>
    </lineage>
</organism>
<dbReference type="InterPro" id="IPR036291">
    <property type="entry name" value="NAD(P)-bd_dom_sf"/>
</dbReference>
<keyword evidence="1" id="KW-0560">Oxidoreductase</keyword>
<dbReference type="SUPFAM" id="SSF51735">
    <property type="entry name" value="NAD(P)-binding Rossmann-fold domains"/>
    <property type="match status" value="1"/>
</dbReference>
<name>A0A139IE26_9PEZI</name>
<dbReference type="OrthoDB" id="809632at2759"/>
<reference evidence="3 4" key="1">
    <citation type="submission" date="2015-07" db="EMBL/GenBank/DDBJ databases">
        <title>Comparative genomics of the Sigatoka disease complex on banana suggests a link between parallel evolutionary changes in Pseudocercospora fijiensis and Pseudocercospora eumusae and increased virulence on the banana host.</title>
        <authorList>
            <person name="Chang T.-C."/>
            <person name="Salvucci A."/>
            <person name="Crous P.W."/>
            <person name="Stergiopoulos I."/>
        </authorList>
    </citation>
    <scope>NUCLEOTIDE SEQUENCE [LARGE SCALE GENOMIC DNA]</scope>
    <source>
        <strain evidence="3 4">CBS 116634</strain>
    </source>
</reference>
<comment type="caution">
    <text evidence="3">The sequence shown here is derived from an EMBL/GenBank/DDBJ whole genome shotgun (WGS) entry which is preliminary data.</text>
</comment>
<gene>
    <name evidence="3" type="ORF">AC579_3150</name>
</gene>
<dbReference type="Proteomes" id="UP000073492">
    <property type="component" value="Unassembled WGS sequence"/>
</dbReference>
<dbReference type="PANTHER" id="PTHR43205:SF19">
    <property type="entry name" value="ENOYL REDUCTASE (ER) DOMAIN-CONTAINING PROTEIN"/>
    <property type="match status" value="1"/>
</dbReference>
<feature type="domain" description="Enoyl reductase (ER)" evidence="2">
    <location>
        <begin position="173"/>
        <end position="497"/>
    </location>
</feature>
<dbReference type="InterPro" id="IPR045010">
    <property type="entry name" value="MDR_fam"/>
</dbReference>
<dbReference type="InterPro" id="IPR013149">
    <property type="entry name" value="ADH-like_C"/>
</dbReference>
<dbReference type="Gene3D" id="3.90.180.10">
    <property type="entry name" value="Medium-chain alcohol dehydrogenases, catalytic domain"/>
    <property type="match status" value="1"/>
</dbReference>
<evidence type="ECO:0000256" key="1">
    <source>
        <dbReference type="ARBA" id="ARBA00023002"/>
    </source>
</evidence>
<dbReference type="AlphaFoldDB" id="A0A139IE26"/>
<evidence type="ECO:0000259" key="2">
    <source>
        <dbReference type="SMART" id="SM00829"/>
    </source>
</evidence>
<accession>A0A139IE26</accession>
<dbReference type="Pfam" id="PF00107">
    <property type="entry name" value="ADH_zinc_N"/>
    <property type="match status" value="1"/>
</dbReference>
<dbReference type="SUPFAM" id="SSF50129">
    <property type="entry name" value="GroES-like"/>
    <property type="match status" value="1"/>
</dbReference>
<dbReference type="EMBL" id="LFZO01000133">
    <property type="protein sequence ID" value="KXT12971.1"/>
    <property type="molecule type" value="Genomic_DNA"/>
</dbReference>
<dbReference type="Gene3D" id="3.40.50.720">
    <property type="entry name" value="NAD(P)-binding Rossmann-like Domain"/>
    <property type="match status" value="1"/>
</dbReference>
<protein>
    <recommendedName>
        <fullName evidence="2">Enoyl reductase (ER) domain-containing protein</fullName>
    </recommendedName>
</protein>
<keyword evidence="4" id="KW-1185">Reference proteome</keyword>
<dbReference type="PANTHER" id="PTHR43205">
    <property type="entry name" value="PROSTAGLANDIN REDUCTASE"/>
    <property type="match status" value="1"/>
</dbReference>
<dbReference type="InterPro" id="IPR041694">
    <property type="entry name" value="ADH_N_2"/>
</dbReference>
<dbReference type="InterPro" id="IPR011032">
    <property type="entry name" value="GroES-like_sf"/>
</dbReference>
<dbReference type="SMART" id="SM00829">
    <property type="entry name" value="PKS_ER"/>
    <property type="match status" value="1"/>
</dbReference>
<proteinExistence type="predicted"/>
<dbReference type="GO" id="GO:0016628">
    <property type="term" value="F:oxidoreductase activity, acting on the CH-CH group of donors, NAD or NADP as acceptor"/>
    <property type="evidence" value="ECO:0007669"/>
    <property type="project" value="InterPro"/>
</dbReference>
<dbReference type="FunFam" id="3.40.50.720:FF:000121">
    <property type="entry name" value="Prostaglandin reductase 2"/>
    <property type="match status" value="1"/>
</dbReference>
<sequence>MSRKSMSDEKMKCAMQAKELCDARESYSGRCSVFDCLRAGIRTATSVYGYKCLLVAQFACSHSLASSELVVPDFQCCPEAVSGVFDICALATTSALFLLTKRQEGLNDVKIEHRAKYDRGPVYITRNVRLAILDSRREILINNPPYYSNSAKMVKTRQWQLANKPRDEPKLDGPEQTFKLVETDLPEPKDDELLVKLLCLSNDPAQRGWIDPNIPEERLYIPPVQLGAPMNARALAEVVDSKSEKFKKGDTVLASTGWSEYRVVPASQVQPAGDLPGGKSKTHYLGALGATGLTAYFGLTEVGNTTKDDVVVVSGAAGATGSMAVQIAKKIIGSKKVIGIAGTDEKCRWVEKIGADVCLNYKSKTFAEDLKKATPDFANVYFDNVAGEILDLMLSRLGRNGRVIACGAISSYNTSQERTTGLKNWFEIVIMRLQVKGFIVLDFMKDFAKALELFKEAIADGRLNIEGGETVIKTDFEGIPKTWLKLFDGSNQGKLITQLE</sequence>
<dbReference type="InterPro" id="IPR020843">
    <property type="entry name" value="ER"/>
</dbReference>
<evidence type="ECO:0000313" key="4">
    <source>
        <dbReference type="Proteomes" id="UP000073492"/>
    </source>
</evidence>
<dbReference type="Pfam" id="PF16884">
    <property type="entry name" value="ADH_N_2"/>
    <property type="match status" value="1"/>
</dbReference>
<dbReference type="CDD" id="cd05288">
    <property type="entry name" value="PGDH"/>
    <property type="match status" value="1"/>
</dbReference>
<evidence type="ECO:0000313" key="3">
    <source>
        <dbReference type="EMBL" id="KXT12971.1"/>
    </source>
</evidence>